<organism evidence="1 2">
    <name type="scientific">Acanthoscelides obtectus</name>
    <name type="common">Bean weevil</name>
    <name type="synonym">Bruchus obtectus</name>
    <dbReference type="NCBI Taxonomy" id="200917"/>
    <lineage>
        <taxon>Eukaryota</taxon>
        <taxon>Metazoa</taxon>
        <taxon>Ecdysozoa</taxon>
        <taxon>Arthropoda</taxon>
        <taxon>Hexapoda</taxon>
        <taxon>Insecta</taxon>
        <taxon>Pterygota</taxon>
        <taxon>Neoptera</taxon>
        <taxon>Endopterygota</taxon>
        <taxon>Coleoptera</taxon>
        <taxon>Polyphaga</taxon>
        <taxon>Cucujiformia</taxon>
        <taxon>Chrysomeloidea</taxon>
        <taxon>Chrysomelidae</taxon>
        <taxon>Bruchinae</taxon>
        <taxon>Bruchini</taxon>
        <taxon>Acanthoscelides</taxon>
    </lineage>
</organism>
<name>A0A9P0NWZ8_ACAOB</name>
<protein>
    <submittedName>
        <fullName evidence="1">Uncharacterized protein</fullName>
    </submittedName>
</protein>
<proteinExistence type="predicted"/>
<keyword evidence="2" id="KW-1185">Reference proteome</keyword>
<sequence>MMLRSSSSRFRRKPSRPKIVSSDQFTKEFNKLKRVISITDIKKSLQSSNSEARFYTDISKMELNRLLEEKQRLDAKIQQHYESMKGKEIEGSKVVQELWERTKKINEAARKRGDKLHIKPHHFKKVLYELKKLSKEQKMKGQQMLEKRKRLGSRIQLARETVNFCNKFGNVNNSKREK</sequence>
<dbReference type="Proteomes" id="UP001152888">
    <property type="component" value="Unassembled WGS sequence"/>
</dbReference>
<evidence type="ECO:0000313" key="2">
    <source>
        <dbReference type="Proteomes" id="UP001152888"/>
    </source>
</evidence>
<dbReference type="AlphaFoldDB" id="A0A9P0NWZ8"/>
<dbReference type="OrthoDB" id="6709324at2759"/>
<evidence type="ECO:0000313" key="1">
    <source>
        <dbReference type="EMBL" id="CAH1959793.1"/>
    </source>
</evidence>
<comment type="caution">
    <text evidence="1">The sequence shown here is derived from an EMBL/GenBank/DDBJ whole genome shotgun (WGS) entry which is preliminary data.</text>
</comment>
<dbReference type="EMBL" id="CAKOFQ010006684">
    <property type="protein sequence ID" value="CAH1959793.1"/>
    <property type="molecule type" value="Genomic_DNA"/>
</dbReference>
<accession>A0A9P0NWZ8</accession>
<reference evidence="1" key="1">
    <citation type="submission" date="2022-03" db="EMBL/GenBank/DDBJ databases">
        <authorList>
            <person name="Sayadi A."/>
        </authorList>
    </citation>
    <scope>NUCLEOTIDE SEQUENCE</scope>
</reference>
<gene>
    <name evidence="1" type="ORF">ACAOBT_LOCUS3371</name>
</gene>